<evidence type="ECO:0000256" key="6">
    <source>
        <dbReference type="ARBA" id="ARBA00023242"/>
    </source>
</evidence>
<dbReference type="AlphaFoldDB" id="A0A915M681"/>
<keyword evidence="4" id="KW-0747">Spliceosome</keyword>
<keyword evidence="6" id="KW-0539">Nucleus</keyword>
<evidence type="ECO:0000259" key="8">
    <source>
        <dbReference type="SMART" id="SM01115"/>
    </source>
</evidence>
<comment type="subcellular location">
    <subcellularLocation>
        <location evidence="1">Nucleus</location>
    </subcellularLocation>
</comment>
<accession>A0A915M681</accession>
<dbReference type="Gene3D" id="6.10.140.420">
    <property type="match status" value="1"/>
</dbReference>
<evidence type="ECO:0000256" key="1">
    <source>
        <dbReference type="ARBA" id="ARBA00004123"/>
    </source>
</evidence>
<feature type="compositionally biased region" description="Basic and acidic residues" evidence="7">
    <location>
        <begin position="247"/>
        <end position="265"/>
    </location>
</feature>
<dbReference type="Pfam" id="PF08312">
    <property type="entry name" value="cwf21"/>
    <property type="match status" value="1"/>
</dbReference>
<protein>
    <submittedName>
        <fullName evidence="10">CWF21 domain-containing protein</fullName>
    </submittedName>
</protein>
<feature type="compositionally biased region" description="Basic residues" evidence="7">
    <location>
        <begin position="186"/>
        <end position="205"/>
    </location>
</feature>
<feature type="region of interest" description="Disordered" evidence="7">
    <location>
        <begin position="185"/>
        <end position="350"/>
    </location>
</feature>
<dbReference type="SMART" id="SM01115">
    <property type="entry name" value="cwf21"/>
    <property type="match status" value="1"/>
</dbReference>
<keyword evidence="3" id="KW-0507">mRNA processing</keyword>
<dbReference type="PANTHER" id="PTHR36562:SF5">
    <property type="entry name" value="SERINE_ARGININE REPETITIVE MATRIX 2"/>
    <property type="match status" value="1"/>
</dbReference>
<evidence type="ECO:0000256" key="3">
    <source>
        <dbReference type="ARBA" id="ARBA00022664"/>
    </source>
</evidence>
<evidence type="ECO:0000256" key="2">
    <source>
        <dbReference type="ARBA" id="ARBA00005954"/>
    </source>
</evidence>
<name>A0A915M681_MELJA</name>
<proteinExistence type="inferred from homology"/>
<organism evidence="9 10">
    <name type="scientific">Meloidogyne javanica</name>
    <name type="common">Root-knot nematode worm</name>
    <dbReference type="NCBI Taxonomy" id="6303"/>
    <lineage>
        <taxon>Eukaryota</taxon>
        <taxon>Metazoa</taxon>
        <taxon>Ecdysozoa</taxon>
        <taxon>Nematoda</taxon>
        <taxon>Chromadorea</taxon>
        <taxon>Rhabditida</taxon>
        <taxon>Tylenchina</taxon>
        <taxon>Tylenchomorpha</taxon>
        <taxon>Tylenchoidea</taxon>
        <taxon>Meloidogynidae</taxon>
        <taxon>Meloidogyninae</taxon>
        <taxon>Meloidogyne</taxon>
        <taxon>Meloidogyne incognita group</taxon>
    </lineage>
</organism>
<sequence length="350" mass="41123">MYNNVGLSTARGSGTNAYVQSNVANLSFSRNKIVYNAEEDIARAEAEVNKAPNLELLDHEYKRLIEIKCVEFEDLMEGKGFSEEEINSKVSEYRKLLFNEFESGRLNMDAELDLRNSHSRAKVAKQGRSNMRWALGIDASFVDGSSMEKLKKASTTILKEANITQDKAALEKEMEKSMMEKLLEKIKKKREQKKEIKKMKRAMRKKKEDESDDSSSSDSDSSVPKEEPQEESNFTETRRKDYKKRGERGEEHKTRHEDRSRDKNVSRSTAADFFEDDDQNSNNNLPAHYRHSTNDRERNRKSGDDKEYGRKRRHEHDDGDDRDDNRDRYRRRSRSPEYRRERKDRRNRGE</sequence>
<comment type="similarity">
    <text evidence="2">Belongs to the CWC21 family.</text>
</comment>
<feature type="compositionally biased region" description="Basic and acidic residues" evidence="7">
    <location>
        <begin position="315"/>
        <end position="327"/>
    </location>
</feature>
<feature type="domain" description="CWF21" evidence="8">
    <location>
        <begin position="57"/>
        <end position="102"/>
    </location>
</feature>
<evidence type="ECO:0000313" key="9">
    <source>
        <dbReference type="Proteomes" id="UP000887561"/>
    </source>
</evidence>
<dbReference type="GO" id="GO:0005681">
    <property type="term" value="C:spliceosomal complex"/>
    <property type="evidence" value="ECO:0007669"/>
    <property type="project" value="UniProtKB-KW"/>
</dbReference>
<dbReference type="GO" id="GO:0008380">
    <property type="term" value="P:RNA splicing"/>
    <property type="evidence" value="ECO:0007669"/>
    <property type="project" value="UniProtKB-KW"/>
</dbReference>
<reference evidence="10" key="1">
    <citation type="submission" date="2022-11" db="UniProtKB">
        <authorList>
            <consortium name="WormBaseParasite"/>
        </authorList>
    </citation>
    <scope>IDENTIFICATION</scope>
</reference>
<evidence type="ECO:0000256" key="4">
    <source>
        <dbReference type="ARBA" id="ARBA00022728"/>
    </source>
</evidence>
<dbReference type="PANTHER" id="PTHR36562">
    <property type="entry name" value="SERINE/ARGININE REPETITIVE MATRIX 2"/>
    <property type="match status" value="1"/>
</dbReference>
<dbReference type="InterPro" id="IPR051372">
    <property type="entry name" value="CWC21"/>
</dbReference>
<evidence type="ECO:0000256" key="5">
    <source>
        <dbReference type="ARBA" id="ARBA00023187"/>
    </source>
</evidence>
<keyword evidence="9" id="KW-1185">Reference proteome</keyword>
<dbReference type="WBParaSite" id="scaffold2879_cov178.g5601">
    <property type="protein sequence ID" value="scaffold2879_cov178.g5601"/>
    <property type="gene ID" value="scaffold2879_cov178.g5601"/>
</dbReference>
<dbReference type="GO" id="GO:0006397">
    <property type="term" value="P:mRNA processing"/>
    <property type="evidence" value="ECO:0007669"/>
    <property type="project" value="UniProtKB-KW"/>
</dbReference>
<dbReference type="InterPro" id="IPR013170">
    <property type="entry name" value="mRNA_splic_Cwf21_dom"/>
</dbReference>
<evidence type="ECO:0000256" key="7">
    <source>
        <dbReference type="SAM" id="MobiDB-lite"/>
    </source>
</evidence>
<dbReference type="CDD" id="cd21373">
    <property type="entry name" value="cwf21_SRRM2-like"/>
    <property type="match status" value="1"/>
</dbReference>
<keyword evidence="5" id="KW-0508">mRNA splicing</keyword>
<evidence type="ECO:0000313" key="10">
    <source>
        <dbReference type="WBParaSite" id="scaffold2879_cov178.g5601"/>
    </source>
</evidence>
<dbReference type="Proteomes" id="UP000887561">
    <property type="component" value="Unplaced"/>
</dbReference>
<feature type="compositionally biased region" description="Basic and acidic residues" evidence="7">
    <location>
        <begin position="292"/>
        <end position="308"/>
    </location>
</feature>